<dbReference type="SUPFAM" id="SSF53067">
    <property type="entry name" value="Actin-like ATPase domain"/>
    <property type="match status" value="1"/>
</dbReference>
<evidence type="ECO:0000256" key="4">
    <source>
        <dbReference type="ARBA" id="ARBA00022833"/>
    </source>
</evidence>
<dbReference type="InterPro" id="IPR049874">
    <property type="entry name" value="ROK_cs"/>
</dbReference>
<comment type="cofactor">
    <cofactor evidence="1">
        <name>Mg(2+)</name>
        <dbReference type="ChEBI" id="CHEBI:18420"/>
    </cofactor>
</comment>
<evidence type="ECO:0000256" key="3">
    <source>
        <dbReference type="ARBA" id="ARBA00022723"/>
    </source>
</evidence>
<comment type="caution">
    <text evidence="8">The sequence shown here is derived from an EMBL/GenBank/DDBJ whole genome shotgun (WGS) entry which is preliminary data.</text>
</comment>
<dbReference type="InterPro" id="IPR000600">
    <property type="entry name" value="ROK"/>
</dbReference>
<dbReference type="Gene3D" id="3.30.420.40">
    <property type="match status" value="2"/>
</dbReference>
<organism evidence="8 9">
    <name type="scientific">Luedemannella flava</name>
    <dbReference type="NCBI Taxonomy" id="349316"/>
    <lineage>
        <taxon>Bacteria</taxon>
        <taxon>Bacillati</taxon>
        <taxon>Actinomycetota</taxon>
        <taxon>Actinomycetes</taxon>
        <taxon>Micromonosporales</taxon>
        <taxon>Micromonosporaceae</taxon>
        <taxon>Luedemannella</taxon>
    </lineage>
</organism>
<dbReference type="PANTHER" id="PTHR42742:SF3">
    <property type="entry name" value="FRUCTOKINASE"/>
    <property type="match status" value="1"/>
</dbReference>
<keyword evidence="9" id="KW-1185">Reference proteome</keyword>
<evidence type="ECO:0000256" key="1">
    <source>
        <dbReference type="ARBA" id="ARBA00001946"/>
    </source>
</evidence>
<evidence type="ECO:0000313" key="8">
    <source>
        <dbReference type="EMBL" id="GAA1805563.1"/>
    </source>
</evidence>
<evidence type="ECO:0000256" key="6">
    <source>
        <dbReference type="ARBA" id="ARBA00038887"/>
    </source>
</evidence>
<evidence type="ECO:0000256" key="2">
    <source>
        <dbReference type="ARBA" id="ARBA00006479"/>
    </source>
</evidence>
<dbReference type="Pfam" id="PF00480">
    <property type="entry name" value="ROK"/>
    <property type="match status" value="1"/>
</dbReference>
<proteinExistence type="inferred from homology"/>
<comment type="similarity">
    <text evidence="2">Belongs to the ROK (NagC/XylR) family.</text>
</comment>
<dbReference type="PROSITE" id="PS01125">
    <property type="entry name" value="ROK"/>
    <property type="match status" value="1"/>
</dbReference>
<dbReference type="Proteomes" id="UP001500218">
    <property type="component" value="Unassembled WGS sequence"/>
</dbReference>
<sequence>MTLYGGVEAGGTKVVCAVGSGAGDIVARRVIPTADPTSTLTGVVEFFADHPVAALGIGSFGPLDLDPASPTYGHITSTPKRGWGGTDVAGILGRGLGVPVALDTDVNAAAYGEALFGAARGLHNAVYLTVGTGIGGGAVVAGRPLRGLVHTEMGHLHVRRHPDDTYAGGCPFHGDCVEGLASGPSLAARLGRPAERAGPDAPALVARQAFYLAQLVAAVTYLLSPQRVVLGGGVLGLPGLLAAVRAETVNRLGKALPAFADDLDHYLVAPDLADRSGVLGALALAADLAPNI</sequence>
<dbReference type="EC" id="2.7.1.4" evidence="6"/>
<dbReference type="InterPro" id="IPR043129">
    <property type="entry name" value="ATPase_NBD"/>
</dbReference>
<dbReference type="RefSeq" id="WP_344131067.1">
    <property type="nucleotide sequence ID" value="NZ_BAAALT010000078.1"/>
</dbReference>
<keyword evidence="3" id="KW-0479">Metal-binding</keyword>
<comment type="catalytic activity">
    <reaction evidence="7">
        <text>D-fructose + ATP = D-fructose 6-phosphate + ADP + H(+)</text>
        <dbReference type="Rhea" id="RHEA:16125"/>
        <dbReference type="ChEBI" id="CHEBI:15378"/>
        <dbReference type="ChEBI" id="CHEBI:30616"/>
        <dbReference type="ChEBI" id="CHEBI:37721"/>
        <dbReference type="ChEBI" id="CHEBI:61527"/>
        <dbReference type="ChEBI" id="CHEBI:456216"/>
        <dbReference type="EC" id="2.7.1.4"/>
    </reaction>
</comment>
<dbReference type="EMBL" id="BAAALT010000078">
    <property type="protein sequence ID" value="GAA1805563.1"/>
    <property type="molecule type" value="Genomic_DNA"/>
</dbReference>
<protein>
    <recommendedName>
        <fullName evidence="6">fructokinase</fullName>
        <ecNumber evidence="6">2.7.1.4</ecNumber>
    </recommendedName>
</protein>
<keyword evidence="4" id="KW-0862">Zinc</keyword>
<name>A0ABN2M175_9ACTN</name>
<gene>
    <name evidence="8" type="ORF">GCM10009682_29250</name>
</gene>
<accession>A0ABN2M175</accession>
<keyword evidence="5" id="KW-0460">Magnesium</keyword>
<dbReference type="CDD" id="cd24067">
    <property type="entry name" value="ASKHA_NBD_ROK_BsFRK-like"/>
    <property type="match status" value="1"/>
</dbReference>
<evidence type="ECO:0000256" key="5">
    <source>
        <dbReference type="ARBA" id="ARBA00022842"/>
    </source>
</evidence>
<dbReference type="InterPro" id="IPR051804">
    <property type="entry name" value="Carb_Metab_Reg_Kinase/Isom"/>
</dbReference>
<reference evidence="8 9" key="1">
    <citation type="journal article" date="2019" name="Int. J. Syst. Evol. Microbiol.">
        <title>The Global Catalogue of Microorganisms (GCM) 10K type strain sequencing project: providing services to taxonomists for standard genome sequencing and annotation.</title>
        <authorList>
            <consortium name="The Broad Institute Genomics Platform"/>
            <consortium name="The Broad Institute Genome Sequencing Center for Infectious Disease"/>
            <person name="Wu L."/>
            <person name="Ma J."/>
        </authorList>
    </citation>
    <scope>NUCLEOTIDE SEQUENCE [LARGE SCALE GENOMIC DNA]</scope>
    <source>
        <strain evidence="8 9">JCM 13250</strain>
    </source>
</reference>
<evidence type="ECO:0000313" key="9">
    <source>
        <dbReference type="Proteomes" id="UP001500218"/>
    </source>
</evidence>
<dbReference type="PANTHER" id="PTHR42742">
    <property type="entry name" value="TRANSCRIPTIONAL REPRESSOR MPRA"/>
    <property type="match status" value="1"/>
</dbReference>
<evidence type="ECO:0000256" key="7">
    <source>
        <dbReference type="ARBA" id="ARBA00048451"/>
    </source>
</evidence>